<comment type="similarity">
    <text evidence="1 7">Belongs to the transferase hexapeptide repeat family.</text>
</comment>
<dbReference type="SMART" id="SM01266">
    <property type="entry name" value="Mac"/>
    <property type="match status" value="1"/>
</dbReference>
<dbReference type="PANTHER" id="PTHR43017">
    <property type="entry name" value="GALACTOSIDE O-ACETYLTRANSFERASE"/>
    <property type="match status" value="1"/>
</dbReference>
<evidence type="ECO:0000256" key="3">
    <source>
        <dbReference type="ARBA" id="ARBA00022679"/>
    </source>
</evidence>
<dbReference type="Proteomes" id="UP000216101">
    <property type="component" value="Unassembled WGS sequence"/>
</dbReference>
<dbReference type="FunFam" id="2.160.10.10:FF:000025">
    <property type="entry name" value="Hexapeptide-repeat containing-acetyltransferase"/>
    <property type="match status" value="1"/>
</dbReference>
<comment type="caution">
    <text evidence="9">The sequence shown here is derived from an EMBL/GenBank/DDBJ whole genome shotgun (WGS) entry which is preliminary data.</text>
</comment>
<keyword evidence="10" id="KW-1185">Reference proteome</keyword>
<evidence type="ECO:0000313" key="10">
    <source>
        <dbReference type="Proteomes" id="UP000216101"/>
    </source>
</evidence>
<organism evidence="9 10">
    <name type="scientific">Cellvibrio mixtus</name>
    <dbReference type="NCBI Taxonomy" id="39650"/>
    <lineage>
        <taxon>Bacteria</taxon>
        <taxon>Pseudomonadati</taxon>
        <taxon>Pseudomonadota</taxon>
        <taxon>Gammaproteobacteria</taxon>
        <taxon>Cellvibrionales</taxon>
        <taxon>Cellvibrionaceae</taxon>
        <taxon>Cellvibrio</taxon>
    </lineage>
</organism>
<dbReference type="Gene3D" id="2.160.10.10">
    <property type="entry name" value="Hexapeptide repeat proteins"/>
    <property type="match status" value="1"/>
</dbReference>
<evidence type="ECO:0000256" key="6">
    <source>
        <dbReference type="ARBA" id="ARBA00055587"/>
    </source>
</evidence>
<dbReference type="PROSITE" id="PS00101">
    <property type="entry name" value="HEXAPEP_TRANSFERASES"/>
    <property type="match status" value="1"/>
</dbReference>
<keyword evidence="2" id="KW-0536">Nodulation</keyword>
<dbReference type="EC" id="2.3.1.-" evidence="7"/>
<evidence type="ECO:0000256" key="2">
    <source>
        <dbReference type="ARBA" id="ARBA00022458"/>
    </source>
</evidence>
<gene>
    <name evidence="9" type="ORF">CBP51_04425</name>
</gene>
<proteinExistence type="inferred from homology"/>
<keyword evidence="3 7" id="KW-0808">Transferase</keyword>
<evidence type="ECO:0000259" key="8">
    <source>
        <dbReference type="SMART" id="SM01266"/>
    </source>
</evidence>
<dbReference type="STRING" id="1209072.GCA_000766945_02061"/>
<evidence type="ECO:0000256" key="1">
    <source>
        <dbReference type="ARBA" id="ARBA00007274"/>
    </source>
</evidence>
<dbReference type="EMBL" id="NHNI01000001">
    <property type="protein sequence ID" value="OZY86278.1"/>
    <property type="molecule type" value="Genomic_DNA"/>
</dbReference>
<dbReference type="InterPro" id="IPR018357">
    <property type="entry name" value="Hexapep_transf_CS"/>
</dbReference>
<dbReference type="RefSeq" id="WP_094983985.1">
    <property type="nucleotide sequence ID" value="NZ_NHNI01000001.1"/>
</dbReference>
<feature type="domain" description="Maltose/galactoside acetyltransferase" evidence="8">
    <location>
        <begin position="4"/>
        <end position="52"/>
    </location>
</feature>
<keyword evidence="4" id="KW-0677">Repeat</keyword>
<dbReference type="SUPFAM" id="SSF51161">
    <property type="entry name" value="Trimeric LpxA-like enzymes"/>
    <property type="match status" value="1"/>
</dbReference>
<dbReference type="GO" id="GO:0008870">
    <property type="term" value="F:galactoside O-acetyltransferase activity"/>
    <property type="evidence" value="ECO:0007669"/>
    <property type="project" value="TreeGrafter"/>
</dbReference>
<reference evidence="10" key="1">
    <citation type="submission" date="2017-05" db="EMBL/GenBank/DDBJ databases">
        <authorList>
            <person name="Barney B.M."/>
        </authorList>
    </citation>
    <scope>NUCLEOTIDE SEQUENCE [LARGE SCALE GENOMIC DNA]</scope>
    <source>
        <strain evidence="10">PSBB022</strain>
    </source>
</reference>
<evidence type="ECO:0000256" key="7">
    <source>
        <dbReference type="RuleBase" id="RU367021"/>
    </source>
</evidence>
<evidence type="ECO:0000313" key="9">
    <source>
        <dbReference type="EMBL" id="OZY86278.1"/>
    </source>
</evidence>
<evidence type="ECO:0000256" key="5">
    <source>
        <dbReference type="ARBA" id="ARBA00023315"/>
    </source>
</evidence>
<dbReference type="CDD" id="cd03357">
    <property type="entry name" value="LbH_MAT_GAT"/>
    <property type="match status" value="1"/>
</dbReference>
<dbReference type="AlphaFoldDB" id="A0A266Q8U1"/>
<protein>
    <recommendedName>
        <fullName evidence="7">Acetyltransferase</fullName>
        <ecNumber evidence="7">2.3.1.-</ecNumber>
    </recommendedName>
</protein>
<comment type="function">
    <text evidence="6">Acetyltransferase implicated in the O-acetylation of Nod factors.</text>
</comment>
<dbReference type="InterPro" id="IPR001451">
    <property type="entry name" value="Hexapep"/>
</dbReference>
<evidence type="ECO:0000256" key="4">
    <source>
        <dbReference type="ARBA" id="ARBA00022737"/>
    </source>
</evidence>
<dbReference type="Pfam" id="PF00132">
    <property type="entry name" value="Hexapep"/>
    <property type="match status" value="1"/>
</dbReference>
<name>A0A266Q8U1_9GAMM</name>
<dbReference type="InterPro" id="IPR011004">
    <property type="entry name" value="Trimer_LpxA-like_sf"/>
</dbReference>
<sequence>MNPFNEVNPFAAELVAGRKRAKQLCQQLNALRADQTKARKPLYQQLFGQVSRAYIEPHFFCDYGSNIFLGDGFYANHNCVILDVAEVRIGNNVMFGPNVQIYATTHPLDPQERATGKEFCAAVTIGDDCWIGGGAIILAGVTIGKGSVIGAGSLVNKDIPAGVVAVGNPCKVIKTLADEAP</sequence>
<keyword evidence="5 7" id="KW-0012">Acyltransferase</keyword>
<dbReference type="Pfam" id="PF12464">
    <property type="entry name" value="Mac"/>
    <property type="match status" value="1"/>
</dbReference>
<accession>A0A266Q8U1</accession>
<dbReference type="InterPro" id="IPR039369">
    <property type="entry name" value="LacA-like"/>
</dbReference>
<dbReference type="PANTHER" id="PTHR43017:SF1">
    <property type="entry name" value="ACETYLTRANSFERASE YJL218W-RELATED"/>
    <property type="match status" value="1"/>
</dbReference>
<dbReference type="InterPro" id="IPR024688">
    <property type="entry name" value="Mac_dom"/>
</dbReference>